<dbReference type="EMBL" id="UOEM01000012">
    <property type="protein sequence ID" value="VAW10387.1"/>
    <property type="molecule type" value="Genomic_DNA"/>
</dbReference>
<name>A0A3B0TAH8_9ZZZZ</name>
<dbReference type="PANTHER" id="PTHR34387:SF1">
    <property type="entry name" value="PERIPLASMIC IMMUNOGENIC PROTEIN"/>
    <property type="match status" value="1"/>
</dbReference>
<dbReference type="AlphaFoldDB" id="A0A3B0TAH8"/>
<protein>
    <recommendedName>
        <fullName evidence="2">Outer membrane protein assembly factor YaeT</fullName>
    </recommendedName>
</protein>
<reference evidence="1" key="1">
    <citation type="submission" date="2018-06" db="EMBL/GenBank/DDBJ databases">
        <authorList>
            <person name="Zhirakovskaya E."/>
        </authorList>
    </citation>
    <scope>NUCLEOTIDE SEQUENCE</scope>
</reference>
<dbReference type="Pfam" id="PF04402">
    <property type="entry name" value="SIMPL"/>
    <property type="match status" value="1"/>
</dbReference>
<dbReference type="Gene3D" id="3.30.70.2970">
    <property type="entry name" value="Protein of unknown function (DUF541), domain 2"/>
    <property type="match status" value="1"/>
</dbReference>
<dbReference type="InterPro" id="IPR052022">
    <property type="entry name" value="26kDa_periplasmic_antigen"/>
</dbReference>
<proteinExistence type="predicted"/>
<accession>A0A3B0TAH8</accession>
<dbReference type="PANTHER" id="PTHR34387">
    <property type="entry name" value="SLR1258 PROTEIN"/>
    <property type="match status" value="1"/>
</dbReference>
<gene>
    <name evidence="1" type="ORF">MNBD_ALPHA09-2257</name>
</gene>
<dbReference type="GO" id="GO:0006974">
    <property type="term" value="P:DNA damage response"/>
    <property type="evidence" value="ECO:0007669"/>
    <property type="project" value="TreeGrafter"/>
</dbReference>
<evidence type="ECO:0008006" key="2">
    <source>
        <dbReference type="Google" id="ProtNLM"/>
    </source>
</evidence>
<dbReference type="InterPro" id="IPR007497">
    <property type="entry name" value="SIMPL/DUF541"/>
</dbReference>
<evidence type="ECO:0000313" key="1">
    <source>
        <dbReference type="EMBL" id="VAW10387.1"/>
    </source>
</evidence>
<dbReference type="Gene3D" id="3.30.110.170">
    <property type="entry name" value="Protein of unknown function (DUF541), domain 1"/>
    <property type="match status" value="1"/>
</dbReference>
<sequence>MQARYRRTLHHLVLPLLLAALVFPVAAMAEETPRRTLTITGVGEVRGAPGRATISTGVVSEARTAAKALAANTKAMTAAIARIKALGIADRDLQTSSFSVFPRYYSEPKSRKPARIVGYTVSNQLTVIIRDLSELGRVLDAVVSQGANQISGPTFGFDDPEKLRDIARARAAADASRKAKLYAEALGVTLGPIVSISEAGNFSPRPTPMAARMEMDRSRPVPIEAGELGLNARVNVVWEIQ</sequence>
<organism evidence="1">
    <name type="scientific">hydrothermal vent metagenome</name>
    <dbReference type="NCBI Taxonomy" id="652676"/>
    <lineage>
        <taxon>unclassified sequences</taxon>
        <taxon>metagenomes</taxon>
        <taxon>ecological metagenomes</taxon>
    </lineage>
</organism>